<comment type="similarity">
    <text evidence="1">Belongs to the eukaryotic ribosomal protein eL36 family.</text>
</comment>
<comment type="subunit">
    <text evidence="2">Component of the large ribosomal subunit.</text>
</comment>
<dbReference type="GO" id="GO:0005840">
    <property type="term" value="C:ribosome"/>
    <property type="evidence" value="ECO:0007669"/>
    <property type="project" value="UniProtKB-KW"/>
</dbReference>
<dbReference type="AlphaFoldDB" id="L5K8Q2"/>
<dbReference type="InterPro" id="IPR000509">
    <property type="entry name" value="Ribosomal_eL36"/>
</dbReference>
<keyword evidence="9" id="KW-1185">Reference proteome</keyword>
<dbReference type="FunFam" id="1.10.10.1760:FF:000001">
    <property type="entry name" value="60S ribosomal protein L36"/>
    <property type="match status" value="1"/>
</dbReference>
<dbReference type="GO" id="GO:0006412">
    <property type="term" value="P:translation"/>
    <property type="evidence" value="ECO:0007669"/>
    <property type="project" value="InterPro"/>
</dbReference>
<keyword evidence="4" id="KW-0687">Ribonucleoprotein</keyword>
<dbReference type="Gene3D" id="1.10.10.1760">
    <property type="entry name" value="60S ribosomal protein L36"/>
    <property type="match status" value="1"/>
</dbReference>
<accession>L5K8Q2</accession>
<evidence type="ECO:0000256" key="1">
    <source>
        <dbReference type="ARBA" id="ARBA00006509"/>
    </source>
</evidence>
<name>L5K8Q2_PTEAL</name>
<dbReference type="EMBL" id="KB030981">
    <property type="protein sequence ID" value="ELK07151.1"/>
    <property type="molecule type" value="Genomic_DNA"/>
</dbReference>
<evidence type="ECO:0000313" key="9">
    <source>
        <dbReference type="Proteomes" id="UP000010552"/>
    </source>
</evidence>
<sequence length="107" mass="12190">MTVGLNKGHKVTKNVGKLRHSYRHGRLTKHSKFMQGMIQEVCSFALYERCAMEVLKVSKDKWALKITKKKVGTHIHTKRKRKELSNVLVATRKAAVKKDGALPPHCL</sequence>
<dbReference type="Pfam" id="PF01158">
    <property type="entry name" value="Ribosomal_L36e"/>
    <property type="match status" value="1"/>
</dbReference>
<evidence type="ECO:0000256" key="4">
    <source>
        <dbReference type="ARBA" id="ARBA00023274"/>
    </source>
</evidence>
<dbReference type="Proteomes" id="UP000010552">
    <property type="component" value="Unassembled WGS sequence"/>
</dbReference>
<dbReference type="InParanoid" id="L5K8Q2"/>
<organism evidence="8 9">
    <name type="scientific">Pteropus alecto</name>
    <name type="common">Black flying fox</name>
    <dbReference type="NCBI Taxonomy" id="9402"/>
    <lineage>
        <taxon>Eukaryota</taxon>
        <taxon>Metazoa</taxon>
        <taxon>Chordata</taxon>
        <taxon>Craniata</taxon>
        <taxon>Vertebrata</taxon>
        <taxon>Euteleostomi</taxon>
        <taxon>Mammalia</taxon>
        <taxon>Eutheria</taxon>
        <taxon>Laurasiatheria</taxon>
        <taxon>Chiroptera</taxon>
        <taxon>Yinpterochiroptera</taxon>
        <taxon>Pteropodoidea</taxon>
        <taxon>Pteropodidae</taxon>
        <taxon>Pteropodinae</taxon>
        <taxon>Pteropus</taxon>
    </lineage>
</organism>
<evidence type="ECO:0000256" key="2">
    <source>
        <dbReference type="ARBA" id="ARBA00011133"/>
    </source>
</evidence>
<reference evidence="9" key="1">
    <citation type="journal article" date="2013" name="Science">
        <title>Comparative analysis of bat genomes provides insight into the evolution of flight and immunity.</title>
        <authorList>
            <person name="Zhang G."/>
            <person name="Cowled C."/>
            <person name="Shi Z."/>
            <person name="Huang Z."/>
            <person name="Bishop-Lilly K.A."/>
            <person name="Fang X."/>
            <person name="Wynne J.W."/>
            <person name="Xiong Z."/>
            <person name="Baker M.L."/>
            <person name="Zhao W."/>
            <person name="Tachedjian M."/>
            <person name="Zhu Y."/>
            <person name="Zhou P."/>
            <person name="Jiang X."/>
            <person name="Ng J."/>
            <person name="Yang L."/>
            <person name="Wu L."/>
            <person name="Xiao J."/>
            <person name="Feng Y."/>
            <person name="Chen Y."/>
            <person name="Sun X."/>
            <person name="Zhang Y."/>
            <person name="Marsh G.A."/>
            <person name="Crameri G."/>
            <person name="Broder C.C."/>
            <person name="Frey K.G."/>
            <person name="Wang L.F."/>
            <person name="Wang J."/>
        </authorList>
    </citation>
    <scope>NUCLEOTIDE SEQUENCE [LARGE SCALE GENOMIC DNA]</scope>
</reference>
<protein>
    <recommendedName>
        <fullName evidence="6">Large ribosomal subunit protein eL36</fullName>
    </recommendedName>
    <alternativeName>
        <fullName evidence="7">60S ribosomal protein L36</fullName>
    </alternativeName>
</protein>
<dbReference type="GO" id="GO:1990904">
    <property type="term" value="C:ribonucleoprotein complex"/>
    <property type="evidence" value="ECO:0007669"/>
    <property type="project" value="UniProtKB-KW"/>
</dbReference>
<dbReference type="GO" id="GO:0003735">
    <property type="term" value="F:structural constituent of ribosome"/>
    <property type="evidence" value="ECO:0007669"/>
    <property type="project" value="InterPro"/>
</dbReference>
<keyword evidence="3 8" id="KW-0689">Ribosomal protein</keyword>
<evidence type="ECO:0000256" key="5">
    <source>
        <dbReference type="ARBA" id="ARBA00034092"/>
    </source>
</evidence>
<dbReference type="InterPro" id="IPR038097">
    <property type="entry name" value="Ribosomal_eL36_sf"/>
</dbReference>
<proteinExistence type="inferred from homology"/>
<evidence type="ECO:0000313" key="8">
    <source>
        <dbReference type="EMBL" id="ELK07151.1"/>
    </source>
</evidence>
<evidence type="ECO:0000256" key="6">
    <source>
        <dbReference type="ARBA" id="ARBA00035226"/>
    </source>
</evidence>
<dbReference type="STRING" id="9402.L5K8Q2"/>
<evidence type="ECO:0000256" key="3">
    <source>
        <dbReference type="ARBA" id="ARBA00022980"/>
    </source>
</evidence>
<evidence type="ECO:0000256" key="7">
    <source>
        <dbReference type="ARBA" id="ARBA00035331"/>
    </source>
</evidence>
<comment type="function">
    <text evidence="5">Component of the large ribosomal subunit. The ribosome is a large ribonucleoprotein complex responsible for the synthesis of proteins in the cell.</text>
</comment>
<gene>
    <name evidence="8" type="ORF">PAL_GLEAN10005770</name>
</gene>
<dbReference type="PANTHER" id="PTHR10114">
    <property type="entry name" value="60S RIBOSOMAL PROTEIN L36"/>
    <property type="match status" value="1"/>
</dbReference>